<sequence>MKTGIWPSNPWPRDAKYKELGIWNGENMATGLEAFSLAALTRGHDWSRAEVEVFLMDVRKEIRNRGLHAYWPVYCVIGRKPEEGEPVPASGTVEDSTASSAAAPTST</sequence>
<protein>
    <recommendedName>
        <fullName evidence="4">Methyltransferase tdiE</fullName>
    </recommendedName>
</protein>
<gene>
    <name evidence="2" type="ORF">CCHL11_01775</name>
</gene>
<dbReference type="Proteomes" id="UP000186583">
    <property type="component" value="Unassembled WGS sequence"/>
</dbReference>
<comment type="caution">
    <text evidence="2">The sequence shown here is derived from an EMBL/GenBank/DDBJ whole genome shotgun (WGS) entry which is preliminary data.</text>
</comment>
<keyword evidence="3" id="KW-1185">Reference proteome</keyword>
<dbReference type="STRING" id="708187.A0A1Q8RVS7"/>
<name>A0A1Q8RVS7_9PEZI</name>
<organism evidence="2 3">
    <name type="scientific">Colletotrichum chlorophyti</name>
    <dbReference type="NCBI Taxonomy" id="708187"/>
    <lineage>
        <taxon>Eukaryota</taxon>
        <taxon>Fungi</taxon>
        <taxon>Dikarya</taxon>
        <taxon>Ascomycota</taxon>
        <taxon>Pezizomycotina</taxon>
        <taxon>Sordariomycetes</taxon>
        <taxon>Hypocreomycetidae</taxon>
        <taxon>Glomerellales</taxon>
        <taxon>Glomerellaceae</taxon>
        <taxon>Colletotrichum</taxon>
    </lineage>
</organism>
<evidence type="ECO:0000313" key="2">
    <source>
        <dbReference type="EMBL" id="OLN88616.1"/>
    </source>
</evidence>
<dbReference type="EMBL" id="MPGH01000087">
    <property type="protein sequence ID" value="OLN88616.1"/>
    <property type="molecule type" value="Genomic_DNA"/>
</dbReference>
<evidence type="ECO:0000256" key="1">
    <source>
        <dbReference type="SAM" id="MobiDB-lite"/>
    </source>
</evidence>
<proteinExistence type="predicted"/>
<feature type="region of interest" description="Disordered" evidence="1">
    <location>
        <begin position="84"/>
        <end position="107"/>
    </location>
</feature>
<reference evidence="2 3" key="1">
    <citation type="submission" date="2016-11" db="EMBL/GenBank/DDBJ databases">
        <title>Draft Genome Assembly of Colletotrichum chlorophyti a pathogen of herbaceous plants.</title>
        <authorList>
            <person name="Gan P."/>
            <person name="Narusaka M."/>
            <person name="Tsushima A."/>
            <person name="Narusaka Y."/>
            <person name="Takano Y."/>
            <person name="Shirasu K."/>
        </authorList>
    </citation>
    <scope>NUCLEOTIDE SEQUENCE [LARGE SCALE GENOMIC DNA]</scope>
    <source>
        <strain evidence="2 3">NTL11</strain>
    </source>
</reference>
<evidence type="ECO:0008006" key="4">
    <source>
        <dbReference type="Google" id="ProtNLM"/>
    </source>
</evidence>
<feature type="compositionally biased region" description="Low complexity" evidence="1">
    <location>
        <begin position="96"/>
        <end position="107"/>
    </location>
</feature>
<dbReference type="AlphaFoldDB" id="A0A1Q8RVS7"/>
<accession>A0A1Q8RVS7</accession>
<dbReference type="OrthoDB" id="2013972at2759"/>
<evidence type="ECO:0000313" key="3">
    <source>
        <dbReference type="Proteomes" id="UP000186583"/>
    </source>
</evidence>